<sequence length="269" mass="30969">MSFTYKNISTDSLLDVPLRIGVTEGIEKYEGFSREIMKGESSISRPIPNEHGTTYDNLPVLNIVLWKSDTTIFTREEQRTVNKWLTSPKLSDYVVFNPCNEFNSVTYKGLFTDVSWDPAMRMCFVTFTSNSPYTWKHDILSDSITGSKLINISCHSDELEEYVYPFLILKKTDATGNVTITNITDQNNILCVRLLEEIETCIDCRFNMVYDKNKKNKGLITFKDLGWEDAGNIYWPRILPGNNTWHIEGSVDITIDFYSPQKILGGYIW</sequence>
<reference evidence="3" key="1">
    <citation type="journal article" date="2021" name="Proc. Natl. Acad. Sci. U.S.A.">
        <title>A Catalog of Tens of Thousands of Viruses from Human Metagenomes Reveals Hidden Associations with Chronic Diseases.</title>
        <authorList>
            <person name="Tisza M.J."/>
            <person name="Buck C.B."/>
        </authorList>
    </citation>
    <scope>NUCLEOTIDE SEQUENCE</scope>
    <source>
        <strain evidence="3">CtZd434</strain>
    </source>
</reference>
<dbReference type="EMBL" id="BK016088">
    <property type="protein sequence ID" value="DAF93873.1"/>
    <property type="molecule type" value="Genomic_DNA"/>
</dbReference>
<organism evidence="3">
    <name type="scientific">Siphoviridae sp. ctZd434</name>
    <dbReference type="NCBI Taxonomy" id="2825559"/>
    <lineage>
        <taxon>Viruses</taxon>
        <taxon>Duplodnaviria</taxon>
        <taxon>Heunggongvirae</taxon>
        <taxon>Uroviricota</taxon>
        <taxon>Caudoviricetes</taxon>
    </lineage>
</organism>
<evidence type="ECO:0000259" key="2">
    <source>
        <dbReference type="Pfam" id="PF20753"/>
    </source>
</evidence>
<name>A0A8S5UH96_9CAUD</name>
<evidence type="ECO:0000313" key="3">
    <source>
        <dbReference type="EMBL" id="DAF93873.1"/>
    </source>
</evidence>
<dbReference type="InterPro" id="IPR046688">
    <property type="entry name" value="DUF6558_N"/>
</dbReference>
<dbReference type="Pfam" id="PF20753">
    <property type="entry name" value="DUF6558_C"/>
    <property type="match status" value="1"/>
</dbReference>
<feature type="domain" description="Phage tail-like C-terminal" evidence="2">
    <location>
        <begin position="140"/>
        <end position="256"/>
    </location>
</feature>
<protein>
    <recommendedName>
        <fullName evidence="4">Tail protein</fullName>
    </recommendedName>
</protein>
<proteinExistence type="predicted"/>
<evidence type="ECO:0008006" key="4">
    <source>
        <dbReference type="Google" id="ProtNLM"/>
    </source>
</evidence>
<accession>A0A8S5UH96</accession>
<evidence type="ECO:0000259" key="1">
    <source>
        <dbReference type="Pfam" id="PF20195"/>
    </source>
</evidence>
<dbReference type="Pfam" id="PF20195">
    <property type="entry name" value="DUF6558"/>
    <property type="match status" value="1"/>
</dbReference>
<feature type="domain" description="DUF6558" evidence="1">
    <location>
        <begin position="37"/>
        <end position="116"/>
    </location>
</feature>
<dbReference type="InterPro" id="IPR048276">
    <property type="entry name" value="Phage_tail-like_C"/>
</dbReference>